<dbReference type="Pfam" id="PF01965">
    <property type="entry name" value="DJ-1_PfpI"/>
    <property type="match status" value="1"/>
</dbReference>
<dbReference type="SUPFAM" id="SSF52317">
    <property type="entry name" value="Class I glutamine amidotransferase-like"/>
    <property type="match status" value="1"/>
</dbReference>
<dbReference type="Gene3D" id="3.40.50.880">
    <property type="match status" value="1"/>
</dbReference>
<dbReference type="CDD" id="cd03139">
    <property type="entry name" value="GATase1_PfpI_2"/>
    <property type="match status" value="1"/>
</dbReference>
<evidence type="ECO:0000313" key="3">
    <source>
        <dbReference type="Proteomes" id="UP000661691"/>
    </source>
</evidence>
<evidence type="ECO:0000313" key="2">
    <source>
        <dbReference type="EMBL" id="MBD1371542.1"/>
    </source>
</evidence>
<keyword evidence="3" id="KW-1185">Reference proteome</keyword>
<feature type="domain" description="DJ-1/PfpI" evidence="1">
    <location>
        <begin position="10"/>
        <end position="181"/>
    </location>
</feature>
<name>A0A926N876_9BACL</name>
<organism evidence="2 3">
    <name type="scientific">Polycladospora coralii</name>
    <dbReference type="NCBI Taxonomy" id="2771432"/>
    <lineage>
        <taxon>Bacteria</taxon>
        <taxon>Bacillati</taxon>
        <taxon>Bacillota</taxon>
        <taxon>Bacilli</taxon>
        <taxon>Bacillales</taxon>
        <taxon>Thermoactinomycetaceae</taxon>
        <taxon>Polycladospora</taxon>
    </lineage>
</organism>
<proteinExistence type="predicted"/>
<sequence length="200" mass="21811">MKHNPLTIGVYTYNGMDLLDATGPIEVFTYAAHQTPQGRERGIQIDTIADTKEPIQTYSGVTIVPTTSIKHAPLYDVLILPGAPESELIQAVSNKQTQTWITKQAQGNQYTTSVCTGVYFLAYAGLLNGKKATTHHKSCDFLATHFPAIHVQTHKRFVVDQTIITSGGVTSGIDMALYLVETFLGQAAADRVKDGIEFNP</sequence>
<accession>A0A926N876</accession>
<dbReference type="AlphaFoldDB" id="A0A926N876"/>
<dbReference type="PANTHER" id="PTHR43130">
    <property type="entry name" value="ARAC-FAMILY TRANSCRIPTIONAL REGULATOR"/>
    <property type="match status" value="1"/>
</dbReference>
<dbReference type="EMBL" id="JACXAH010000004">
    <property type="protein sequence ID" value="MBD1371542.1"/>
    <property type="molecule type" value="Genomic_DNA"/>
</dbReference>
<evidence type="ECO:0000259" key="1">
    <source>
        <dbReference type="Pfam" id="PF01965"/>
    </source>
</evidence>
<protein>
    <submittedName>
        <fullName evidence="2">DJ-1/PfpI family protein</fullName>
    </submittedName>
</protein>
<dbReference type="PANTHER" id="PTHR43130:SF3">
    <property type="entry name" value="HTH-TYPE TRANSCRIPTIONAL REGULATOR RV1931C"/>
    <property type="match status" value="1"/>
</dbReference>
<dbReference type="InterPro" id="IPR052158">
    <property type="entry name" value="INH-QAR"/>
</dbReference>
<dbReference type="InterPro" id="IPR002818">
    <property type="entry name" value="DJ-1/PfpI"/>
</dbReference>
<comment type="caution">
    <text evidence="2">The sequence shown here is derived from an EMBL/GenBank/DDBJ whole genome shotgun (WGS) entry which is preliminary data.</text>
</comment>
<dbReference type="RefSeq" id="WP_191141607.1">
    <property type="nucleotide sequence ID" value="NZ_JACXAH010000004.1"/>
</dbReference>
<gene>
    <name evidence="2" type="ORF">IC620_04125</name>
</gene>
<dbReference type="Proteomes" id="UP000661691">
    <property type="component" value="Unassembled WGS sequence"/>
</dbReference>
<dbReference type="InterPro" id="IPR029062">
    <property type="entry name" value="Class_I_gatase-like"/>
</dbReference>
<reference evidence="2" key="1">
    <citation type="submission" date="2020-09" db="EMBL/GenBank/DDBJ databases">
        <title>A novel bacterium of genus Hazenella, isolated from South China Sea.</title>
        <authorList>
            <person name="Huang H."/>
            <person name="Mo K."/>
            <person name="Hu Y."/>
        </authorList>
    </citation>
    <scope>NUCLEOTIDE SEQUENCE</scope>
    <source>
        <strain evidence="2">IB182357</strain>
    </source>
</reference>